<gene>
    <name evidence="2" type="ORF">ETSY2_05905</name>
</gene>
<dbReference type="Pfam" id="PF03781">
    <property type="entry name" value="FGE-sulfatase"/>
    <property type="match status" value="1"/>
</dbReference>
<dbReference type="InterPro" id="IPR016187">
    <property type="entry name" value="CTDL_fold"/>
</dbReference>
<name>W4MDQ9_9BACT</name>
<dbReference type="InterPro" id="IPR042095">
    <property type="entry name" value="SUMF_sf"/>
</dbReference>
<organism evidence="2 3">
    <name type="scientific">Candidatus Entotheonella gemina</name>
    <dbReference type="NCBI Taxonomy" id="1429439"/>
    <lineage>
        <taxon>Bacteria</taxon>
        <taxon>Pseudomonadati</taxon>
        <taxon>Nitrospinota/Tectimicrobiota group</taxon>
        <taxon>Candidatus Tectimicrobiota</taxon>
        <taxon>Candidatus Entotheonellia</taxon>
        <taxon>Candidatus Entotheonellales</taxon>
        <taxon>Candidatus Entotheonellaceae</taxon>
        <taxon>Candidatus Entotheonella</taxon>
    </lineage>
</organism>
<evidence type="ECO:0000313" key="2">
    <source>
        <dbReference type="EMBL" id="ETX08343.1"/>
    </source>
</evidence>
<dbReference type="GO" id="GO:0120147">
    <property type="term" value="F:formylglycine-generating oxidase activity"/>
    <property type="evidence" value="ECO:0007669"/>
    <property type="project" value="TreeGrafter"/>
</dbReference>
<comment type="caution">
    <text evidence="2">The sequence shown here is derived from an EMBL/GenBank/DDBJ whole genome shotgun (WGS) entry which is preliminary data.</text>
</comment>
<keyword evidence="3" id="KW-1185">Reference proteome</keyword>
<evidence type="ECO:0000259" key="1">
    <source>
        <dbReference type="Pfam" id="PF03781"/>
    </source>
</evidence>
<dbReference type="SUPFAM" id="SSF56436">
    <property type="entry name" value="C-type lectin-like"/>
    <property type="match status" value="1"/>
</dbReference>
<proteinExistence type="predicted"/>
<accession>W4MDQ9</accession>
<dbReference type="HOGENOM" id="CLU_012431_4_1_7"/>
<dbReference type="PANTHER" id="PTHR23150:SF19">
    <property type="entry name" value="FORMYLGLYCINE-GENERATING ENZYME"/>
    <property type="match status" value="1"/>
</dbReference>
<dbReference type="Proteomes" id="UP000019140">
    <property type="component" value="Unassembled WGS sequence"/>
</dbReference>
<dbReference type="Gene3D" id="3.90.1580.10">
    <property type="entry name" value="paralog of FGE (formylglycine-generating enzyme)"/>
    <property type="match status" value="1"/>
</dbReference>
<feature type="domain" description="Sulfatase-modifying factor enzyme-like" evidence="1">
    <location>
        <begin position="121"/>
        <end position="330"/>
    </location>
</feature>
<reference evidence="2 3" key="1">
    <citation type="journal article" date="2014" name="Nature">
        <title>An environmental bacterial taxon with a large and distinct metabolic repertoire.</title>
        <authorList>
            <person name="Wilson M.C."/>
            <person name="Mori T."/>
            <person name="Ruckert C."/>
            <person name="Uria A.R."/>
            <person name="Helf M.J."/>
            <person name="Takada K."/>
            <person name="Gernert C."/>
            <person name="Steffens U.A."/>
            <person name="Heycke N."/>
            <person name="Schmitt S."/>
            <person name="Rinke C."/>
            <person name="Helfrich E.J."/>
            <person name="Brachmann A.O."/>
            <person name="Gurgui C."/>
            <person name="Wakimoto T."/>
            <person name="Kracht M."/>
            <person name="Crusemann M."/>
            <person name="Hentschel U."/>
            <person name="Abe I."/>
            <person name="Matsunaga S."/>
            <person name="Kalinowski J."/>
            <person name="Takeyama H."/>
            <person name="Piel J."/>
        </authorList>
    </citation>
    <scope>NUCLEOTIDE SEQUENCE [LARGE SCALE GENOMIC DNA]</scope>
    <source>
        <strain evidence="3">TSY2</strain>
    </source>
</reference>
<evidence type="ECO:0000313" key="3">
    <source>
        <dbReference type="Proteomes" id="UP000019140"/>
    </source>
</evidence>
<protein>
    <recommendedName>
        <fullName evidence="1">Sulfatase-modifying factor enzyme-like domain-containing protein</fullName>
    </recommendedName>
</protein>
<dbReference type="PANTHER" id="PTHR23150">
    <property type="entry name" value="SULFATASE MODIFYING FACTOR 1, 2"/>
    <property type="match status" value="1"/>
</dbReference>
<dbReference type="AlphaFoldDB" id="W4MDQ9"/>
<sequence length="334" mass="37605">MWQFQRRKQAAESKRVLQDAVDSWLLRPREVKYDAIAPPSVQNQEPVSSSSHHMEALQASAVSPATATPAVLSPVVRDPSVVPSDRISNLFEEPEINDLSFATIPEGTFLAGPDNFPVFLSSYALALYPVTNAQYKRFVDETGHRPPCEADYGTPIWQERSFPPEKANHPVVCVSWEDSMAYCRWAGFRLATELEWEKGARGTDNRLYPWGPSWQNGEHCRWGGNRQQETTCHVQSYPSGCSPWGIYQMVGNIMEWCADWYRVDAYEQYRGGDLTPPNQPIGEGNALSAGTRVVRGGAWRALHSSVFQCTYRLFSDPALRYDTVGFRCAKTLDS</sequence>
<dbReference type="InterPro" id="IPR005532">
    <property type="entry name" value="SUMF_dom"/>
</dbReference>
<dbReference type="InterPro" id="IPR051043">
    <property type="entry name" value="Sulfatase_Mod_Factor_Kinase"/>
</dbReference>
<dbReference type="EMBL" id="AZHX01000242">
    <property type="protein sequence ID" value="ETX08343.1"/>
    <property type="molecule type" value="Genomic_DNA"/>
</dbReference>